<dbReference type="GO" id="GO:0005886">
    <property type="term" value="C:plasma membrane"/>
    <property type="evidence" value="ECO:0007669"/>
    <property type="project" value="UniProtKB-SubCell"/>
</dbReference>
<dbReference type="Proteomes" id="UP000317716">
    <property type="component" value="Unassembled WGS sequence"/>
</dbReference>
<keyword evidence="3 11" id="KW-0597">Phosphoprotein</keyword>
<dbReference type="InterPro" id="IPR001789">
    <property type="entry name" value="Sig_transdc_resp-reg_receiver"/>
</dbReference>
<evidence type="ECO:0000256" key="11">
    <source>
        <dbReference type="PROSITE-ProRule" id="PRU00169"/>
    </source>
</evidence>
<dbReference type="Pfam" id="PF00072">
    <property type="entry name" value="Response_reg"/>
    <property type="match status" value="1"/>
</dbReference>
<evidence type="ECO:0000256" key="12">
    <source>
        <dbReference type="SAM" id="MobiDB-lite"/>
    </source>
</evidence>
<feature type="region of interest" description="Disordered" evidence="12">
    <location>
        <begin position="136"/>
        <end position="168"/>
    </location>
</feature>
<dbReference type="PROSITE" id="PS50894">
    <property type="entry name" value="HPT"/>
    <property type="match status" value="1"/>
</dbReference>
<evidence type="ECO:0000256" key="10">
    <source>
        <dbReference type="PROSITE-ProRule" id="PRU00110"/>
    </source>
</evidence>
<organism evidence="15 16">
    <name type="scientific">Eiseniibacteriota bacterium</name>
    <dbReference type="NCBI Taxonomy" id="2212470"/>
    <lineage>
        <taxon>Bacteria</taxon>
        <taxon>Candidatus Eiseniibacteriota</taxon>
    </lineage>
</organism>
<feature type="compositionally biased region" description="Low complexity" evidence="12">
    <location>
        <begin position="142"/>
        <end position="155"/>
    </location>
</feature>
<dbReference type="Gene3D" id="3.40.50.2300">
    <property type="match status" value="1"/>
</dbReference>
<keyword evidence="4" id="KW-0812">Transmembrane</keyword>
<evidence type="ECO:0000256" key="5">
    <source>
        <dbReference type="ARBA" id="ARBA00022741"/>
    </source>
</evidence>
<dbReference type="PANTHER" id="PTHR45339">
    <property type="entry name" value="HYBRID SIGNAL TRANSDUCTION HISTIDINE KINASE J"/>
    <property type="match status" value="1"/>
</dbReference>
<dbReference type="InterPro" id="IPR036641">
    <property type="entry name" value="HPT_dom_sf"/>
</dbReference>
<feature type="modified residue" description="4-aspartylphosphate" evidence="11">
    <location>
        <position position="63"/>
    </location>
</feature>
<dbReference type="InterPro" id="IPR011006">
    <property type="entry name" value="CheY-like_superfamily"/>
</dbReference>
<proteinExistence type="predicted"/>
<dbReference type="InterPro" id="IPR008207">
    <property type="entry name" value="Sig_transdc_His_kin_Hpt_dom"/>
</dbReference>
<evidence type="ECO:0000259" key="13">
    <source>
        <dbReference type="PROSITE" id="PS50110"/>
    </source>
</evidence>
<keyword evidence="9" id="KW-0472">Membrane</keyword>
<evidence type="ECO:0000313" key="15">
    <source>
        <dbReference type="EMBL" id="TMQ54045.1"/>
    </source>
</evidence>
<keyword evidence="6" id="KW-0067">ATP-binding</keyword>
<accession>A0A538SRM3</accession>
<dbReference type="PROSITE" id="PS50110">
    <property type="entry name" value="RESPONSE_REGULATORY"/>
    <property type="match status" value="1"/>
</dbReference>
<dbReference type="CDD" id="cd17546">
    <property type="entry name" value="REC_hyHK_CKI1_RcsC-like"/>
    <property type="match status" value="1"/>
</dbReference>
<keyword evidence="2" id="KW-1003">Cell membrane</keyword>
<protein>
    <submittedName>
        <fullName evidence="15">Response regulator</fullName>
    </submittedName>
</protein>
<evidence type="ECO:0000256" key="2">
    <source>
        <dbReference type="ARBA" id="ARBA00022475"/>
    </source>
</evidence>
<dbReference type="Gene3D" id="1.20.120.160">
    <property type="entry name" value="HPT domain"/>
    <property type="match status" value="1"/>
</dbReference>
<evidence type="ECO:0000256" key="6">
    <source>
        <dbReference type="ARBA" id="ARBA00022840"/>
    </source>
</evidence>
<dbReference type="PANTHER" id="PTHR45339:SF1">
    <property type="entry name" value="HYBRID SIGNAL TRANSDUCTION HISTIDINE KINASE J"/>
    <property type="match status" value="1"/>
</dbReference>
<sequence length="292" mass="31627">PAIGVREEGAGRNLILVVDDNPVNLHVAIGQLESHGYVAEVVSSGRDALAALSRRRYDLVLMDCQMPEMDGFQATQEIRLREERSQHTIIVAMTAYALEGDRQKCLNAGMDDYIGKPIRGAELDRVIRRWLHRPDGDAGRNAARAQPAAATAQPAEAPPSPASPFAPASPVSAALVDLKLLSDAAGHDDARVRDLIGLYSKQMAEQAPLLEAAIAAGDAGEVRRIAHRCAGSSASCGMVGVVPPLRDLERMGKERRLADAPRAFAELERRLRMVRDRLREHAAAPSRMQSAR</sequence>
<evidence type="ECO:0000256" key="7">
    <source>
        <dbReference type="ARBA" id="ARBA00022989"/>
    </source>
</evidence>
<evidence type="ECO:0000256" key="3">
    <source>
        <dbReference type="ARBA" id="ARBA00022553"/>
    </source>
</evidence>
<dbReference type="SUPFAM" id="SSF47226">
    <property type="entry name" value="Histidine-containing phosphotransfer domain, HPT domain"/>
    <property type="match status" value="1"/>
</dbReference>
<dbReference type="AlphaFoldDB" id="A0A538SRM3"/>
<comment type="caution">
    <text evidence="15">The sequence shown here is derived from an EMBL/GenBank/DDBJ whole genome shotgun (WGS) entry which is preliminary data.</text>
</comment>
<dbReference type="SMART" id="SM00448">
    <property type="entry name" value="REC"/>
    <property type="match status" value="1"/>
</dbReference>
<dbReference type="SUPFAM" id="SSF52172">
    <property type="entry name" value="CheY-like"/>
    <property type="match status" value="1"/>
</dbReference>
<gene>
    <name evidence="15" type="ORF">E6K72_08050</name>
</gene>
<feature type="modified residue" description="Phosphohistidine" evidence="10">
    <location>
        <position position="227"/>
    </location>
</feature>
<evidence type="ECO:0000256" key="4">
    <source>
        <dbReference type="ARBA" id="ARBA00022692"/>
    </source>
</evidence>
<dbReference type="EMBL" id="VBOS01000280">
    <property type="protein sequence ID" value="TMQ54045.1"/>
    <property type="molecule type" value="Genomic_DNA"/>
</dbReference>
<reference evidence="15 16" key="1">
    <citation type="journal article" date="2019" name="Nat. Microbiol.">
        <title>Mediterranean grassland soil C-N compound turnover is dependent on rainfall and depth, and is mediated by genomically divergent microorganisms.</title>
        <authorList>
            <person name="Diamond S."/>
            <person name="Andeer P.F."/>
            <person name="Li Z."/>
            <person name="Crits-Christoph A."/>
            <person name="Burstein D."/>
            <person name="Anantharaman K."/>
            <person name="Lane K.R."/>
            <person name="Thomas B.C."/>
            <person name="Pan C."/>
            <person name="Northen T.R."/>
            <person name="Banfield J.F."/>
        </authorList>
    </citation>
    <scope>NUCLEOTIDE SEQUENCE [LARGE SCALE GENOMIC DNA]</scope>
    <source>
        <strain evidence="15">WS_2</strain>
    </source>
</reference>
<evidence type="ECO:0000256" key="8">
    <source>
        <dbReference type="ARBA" id="ARBA00023012"/>
    </source>
</evidence>
<evidence type="ECO:0000313" key="16">
    <source>
        <dbReference type="Proteomes" id="UP000317716"/>
    </source>
</evidence>
<feature type="domain" description="Response regulatory" evidence="13">
    <location>
        <begin position="14"/>
        <end position="131"/>
    </location>
</feature>
<evidence type="ECO:0000259" key="14">
    <source>
        <dbReference type="PROSITE" id="PS50894"/>
    </source>
</evidence>
<feature type="non-terminal residue" evidence="15">
    <location>
        <position position="1"/>
    </location>
</feature>
<dbReference type="Pfam" id="PF01627">
    <property type="entry name" value="Hpt"/>
    <property type="match status" value="1"/>
</dbReference>
<feature type="domain" description="HPt" evidence="14">
    <location>
        <begin position="188"/>
        <end position="285"/>
    </location>
</feature>
<keyword evidence="7" id="KW-1133">Transmembrane helix</keyword>
<evidence type="ECO:0000256" key="1">
    <source>
        <dbReference type="ARBA" id="ARBA00004651"/>
    </source>
</evidence>
<name>A0A538SRM3_UNCEI</name>
<keyword evidence="5" id="KW-0547">Nucleotide-binding</keyword>
<keyword evidence="8" id="KW-0902">Two-component regulatory system</keyword>
<dbReference type="GO" id="GO:0005524">
    <property type="term" value="F:ATP binding"/>
    <property type="evidence" value="ECO:0007669"/>
    <property type="project" value="UniProtKB-KW"/>
</dbReference>
<evidence type="ECO:0000256" key="9">
    <source>
        <dbReference type="ARBA" id="ARBA00023136"/>
    </source>
</evidence>
<dbReference type="GO" id="GO:0000160">
    <property type="term" value="P:phosphorelay signal transduction system"/>
    <property type="evidence" value="ECO:0007669"/>
    <property type="project" value="UniProtKB-KW"/>
</dbReference>
<comment type="subcellular location">
    <subcellularLocation>
        <location evidence="1">Cell membrane</location>
        <topology evidence="1">Multi-pass membrane protein</topology>
    </subcellularLocation>
</comment>